<gene>
    <name evidence="2" type="ORF">OF850_08295</name>
</gene>
<dbReference type="CDD" id="cd06223">
    <property type="entry name" value="PRTases_typeI"/>
    <property type="match status" value="1"/>
</dbReference>
<protein>
    <submittedName>
        <fullName evidence="2">Phosphoribosyltransferase family protein</fullName>
    </submittedName>
</protein>
<evidence type="ECO:0000313" key="3">
    <source>
        <dbReference type="Proteomes" id="UP001526430"/>
    </source>
</evidence>
<evidence type="ECO:0000259" key="1">
    <source>
        <dbReference type="Pfam" id="PF00156"/>
    </source>
</evidence>
<dbReference type="SUPFAM" id="SSF53271">
    <property type="entry name" value="PRTase-like"/>
    <property type="match status" value="1"/>
</dbReference>
<keyword evidence="2" id="KW-0328">Glycosyltransferase</keyword>
<feature type="domain" description="Phosphoribosyltransferase" evidence="1">
    <location>
        <begin position="12"/>
        <end position="167"/>
    </location>
</feature>
<dbReference type="Pfam" id="PF00156">
    <property type="entry name" value="Pribosyltran"/>
    <property type="match status" value="1"/>
</dbReference>
<keyword evidence="2" id="KW-0808">Transferase</keyword>
<evidence type="ECO:0000313" key="2">
    <source>
        <dbReference type="EMBL" id="MCW8085621.1"/>
    </source>
</evidence>
<dbReference type="Gene3D" id="3.30.1310.20">
    <property type="entry name" value="PRTase-like"/>
    <property type="match status" value="1"/>
</dbReference>
<dbReference type="GO" id="GO:0016757">
    <property type="term" value="F:glycosyltransferase activity"/>
    <property type="evidence" value="ECO:0007669"/>
    <property type="project" value="UniProtKB-KW"/>
</dbReference>
<dbReference type="EMBL" id="JAPFQI010000004">
    <property type="protein sequence ID" value="MCW8085621.1"/>
    <property type="molecule type" value="Genomic_DNA"/>
</dbReference>
<accession>A0ABT3NTY5</accession>
<dbReference type="RefSeq" id="WP_301589535.1">
    <property type="nucleotide sequence ID" value="NZ_JAPFQI010000004.1"/>
</dbReference>
<reference evidence="2 3" key="1">
    <citation type="submission" date="2022-10" db="EMBL/GenBank/DDBJ databases">
        <title>Roseococcus glaciei nov., sp. nov., isolated from glacier.</title>
        <authorList>
            <person name="Liu Q."/>
            <person name="Xin Y.-H."/>
        </authorList>
    </citation>
    <scope>NUCLEOTIDE SEQUENCE [LARGE SCALE GENOMIC DNA]</scope>
    <source>
        <strain evidence="2 3">MDT2-1-1</strain>
    </source>
</reference>
<name>A0ABT3NTY5_9PROT</name>
<keyword evidence="3" id="KW-1185">Reference proteome</keyword>
<dbReference type="InterPro" id="IPR000836">
    <property type="entry name" value="PRTase_dom"/>
</dbReference>
<sequence length="212" mass="22468">MARPFRNREEAGRRLAGRLEHLRGAAPLVLALPRGGVPVAAPIAEALGAKLDLLLARKVGAPGQPELAVGAVVEGDPPDFVVNDTIIRALGVPASFIEERRADEVAEIARRRRLWLGDAPPPAVGGRVVILVDDGIATGATIRVALAALARMGAARRIVAAPVAPAEVATALRAECDEAIILEEPASFDAVGFFFEDFRQVDEVEMLALLRR</sequence>
<dbReference type="InterPro" id="IPR029057">
    <property type="entry name" value="PRTase-like"/>
</dbReference>
<organism evidence="2 3">
    <name type="scientific">Sabulicella glaciei</name>
    <dbReference type="NCBI Taxonomy" id="2984948"/>
    <lineage>
        <taxon>Bacteria</taxon>
        <taxon>Pseudomonadati</taxon>
        <taxon>Pseudomonadota</taxon>
        <taxon>Alphaproteobacteria</taxon>
        <taxon>Acetobacterales</taxon>
        <taxon>Acetobacteraceae</taxon>
        <taxon>Sabulicella</taxon>
    </lineage>
</organism>
<proteinExistence type="predicted"/>
<comment type="caution">
    <text evidence="2">The sequence shown here is derived from an EMBL/GenBank/DDBJ whole genome shotgun (WGS) entry which is preliminary data.</text>
</comment>
<dbReference type="Gene3D" id="3.40.50.2020">
    <property type="match status" value="1"/>
</dbReference>
<dbReference type="Proteomes" id="UP001526430">
    <property type="component" value="Unassembled WGS sequence"/>
</dbReference>